<dbReference type="RefSeq" id="WP_256763706.1">
    <property type="nucleotide sequence ID" value="NZ_JANIGO010000002.1"/>
</dbReference>
<accession>A0ABT1WEI5</accession>
<dbReference type="EMBL" id="JANIGO010000002">
    <property type="protein sequence ID" value="MCQ8895937.1"/>
    <property type="molecule type" value="Genomic_DNA"/>
</dbReference>
<organism evidence="6 7">
    <name type="scientific">Limnobacter humi</name>
    <dbReference type="NCBI Taxonomy" id="1778671"/>
    <lineage>
        <taxon>Bacteria</taxon>
        <taxon>Pseudomonadati</taxon>
        <taxon>Pseudomonadota</taxon>
        <taxon>Betaproteobacteria</taxon>
        <taxon>Burkholderiales</taxon>
        <taxon>Burkholderiaceae</taxon>
        <taxon>Limnobacter</taxon>
    </lineage>
</organism>
<dbReference type="Pfam" id="PF03740">
    <property type="entry name" value="PdxJ"/>
    <property type="match status" value="1"/>
</dbReference>
<evidence type="ECO:0000256" key="5">
    <source>
        <dbReference type="NCBIfam" id="TIGR00559"/>
    </source>
</evidence>
<comment type="caution">
    <text evidence="6">The sequence shown here is derived from an EMBL/GenBank/DDBJ whole genome shotgun (WGS) entry which is preliminary data.</text>
</comment>
<evidence type="ECO:0000256" key="2">
    <source>
        <dbReference type="ARBA" id="ARBA00022679"/>
    </source>
</evidence>
<dbReference type="InterPro" id="IPR036130">
    <property type="entry name" value="Pyridoxine-5'_phos_synth"/>
</dbReference>
<feature type="binding site" evidence="4">
    <location>
        <position position="7"/>
    </location>
    <ligand>
        <name>3-amino-2-oxopropyl phosphate</name>
        <dbReference type="ChEBI" id="CHEBI:57279"/>
    </ligand>
</feature>
<dbReference type="NCBIfam" id="TIGR00559">
    <property type="entry name" value="pdxJ"/>
    <property type="match status" value="1"/>
</dbReference>
<reference evidence="6 7" key="1">
    <citation type="submission" date="2022-07" db="EMBL/GenBank/DDBJ databases">
        <authorList>
            <person name="Xamxidin M."/>
            <person name="Wu M."/>
        </authorList>
    </citation>
    <scope>NUCLEOTIDE SEQUENCE [LARGE SCALE GENOMIC DNA]</scope>
    <source>
        <strain evidence="6 7">NBRC 111650</strain>
    </source>
</reference>
<evidence type="ECO:0000256" key="3">
    <source>
        <dbReference type="ARBA" id="ARBA00023096"/>
    </source>
</evidence>
<sequence>MIELGVNIDHVATIRQARRGVEPDPLQAALLAEEYGADAITVHVREDRRHMQDSDVKLIRPKLATRMNFECAVVEEMIRLVEAVAPHDVCFVPERREEVTTEGGLDVIGGLHLIGPAIARLKAQGMRISLFIDPNLEQIEAALTAGADAVELHTGRYAHAQGAALQAEIERIRAAANFGASEGLRVNAGHGLNYQNVQAIAAIETIAELNIGHSIVANAVFMGWEKAIKTMKALMVEARMNSIRPRS</sequence>
<feature type="binding site" evidence="4">
    <location>
        <position position="18"/>
    </location>
    <ligand>
        <name>3-amino-2-oxopropyl phosphate</name>
        <dbReference type="ChEBI" id="CHEBI:57279"/>
    </ligand>
</feature>
<comment type="subcellular location">
    <subcellularLocation>
        <location evidence="4">Cytoplasm</location>
    </subcellularLocation>
</comment>
<name>A0ABT1WEI5_9BURK</name>
<dbReference type="HAMAP" id="MF_00279">
    <property type="entry name" value="PdxJ"/>
    <property type="match status" value="1"/>
</dbReference>
<dbReference type="PANTHER" id="PTHR30456">
    <property type="entry name" value="PYRIDOXINE 5'-PHOSPHATE SYNTHASE"/>
    <property type="match status" value="1"/>
</dbReference>
<feature type="binding site" evidence="4">
    <location>
        <begin position="9"/>
        <end position="10"/>
    </location>
    <ligand>
        <name>1-deoxy-D-xylulose 5-phosphate</name>
        <dbReference type="ChEBI" id="CHEBI:57792"/>
    </ligand>
</feature>
<dbReference type="Gene3D" id="3.20.20.70">
    <property type="entry name" value="Aldolase class I"/>
    <property type="match status" value="1"/>
</dbReference>
<comment type="similarity">
    <text evidence="4">Belongs to the PNP synthase family.</text>
</comment>
<comment type="catalytic activity">
    <reaction evidence="4">
        <text>3-amino-2-oxopropyl phosphate + 1-deoxy-D-xylulose 5-phosphate = pyridoxine 5'-phosphate + phosphate + 2 H2O + H(+)</text>
        <dbReference type="Rhea" id="RHEA:15265"/>
        <dbReference type="ChEBI" id="CHEBI:15377"/>
        <dbReference type="ChEBI" id="CHEBI:15378"/>
        <dbReference type="ChEBI" id="CHEBI:43474"/>
        <dbReference type="ChEBI" id="CHEBI:57279"/>
        <dbReference type="ChEBI" id="CHEBI:57792"/>
        <dbReference type="ChEBI" id="CHEBI:58589"/>
        <dbReference type="EC" id="2.6.99.2"/>
    </reaction>
</comment>
<keyword evidence="3 4" id="KW-0664">Pyridoxine biosynthesis</keyword>
<feature type="active site" description="Proton donor" evidence="4">
    <location>
        <position position="190"/>
    </location>
</feature>
<comment type="pathway">
    <text evidence="4">Cofactor biosynthesis; pyridoxine 5'-phosphate biosynthesis; pyridoxine 5'-phosphate from D-erythrose 4-phosphate: step 5/5.</text>
</comment>
<evidence type="ECO:0000313" key="7">
    <source>
        <dbReference type="Proteomes" id="UP001204142"/>
    </source>
</evidence>
<dbReference type="GO" id="GO:0033856">
    <property type="term" value="F:pyridoxine 5'-phosphate synthase activity"/>
    <property type="evidence" value="ECO:0007669"/>
    <property type="project" value="UniProtKB-EC"/>
</dbReference>
<keyword evidence="2 4" id="KW-0808">Transferase</keyword>
<dbReference type="SUPFAM" id="SSF63892">
    <property type="entry name" value="Pyridoxine 5'-phosphate synthase"/>
    <property type="match status" value="1"/>
</dbReference>
<comment type="subunit">
    <text evidence="4">Homooctamer; tetramer of dimers.</text>
</comment>
<feature type="binding site" evidence="4">
    <location>
        <position position="191"/>
    </location>
    <ligand>
        <name>3-amino-2-oxopropyl phosphate</name>
        <dbReference type="ChEBI" id="CHEBI:57279"/>
    </ligand>
</feature>
<comment type="function">
    <text evidence="4">Catalyzes the complicated ring closure reaction between the two acyclic compounds 1-deoxy-D-xylulose-5-phosphate (DXP) and 3-amino-2-oxopropyl phosphate (1-amino-acetone-3-phosphate or AAP) to form pyridoxine 5'-phosphate (PNP) and inorganic phosphate.</text>
</comment>
<gene>
    <name evidence="4" type="primary">pdxJ</name>
    <name evidence="6" type="ORF">NQT62_05725</name>
</gene>
<evidence type="ECO:0000256" key="1">
    <source>
        <dbReference type="ARBA" id="ARBA00022490"/>
    </source>
</evidence>
<dbReference type="PANTHER" id="PTHR30456:SF0">
    <property type="entry name" value="PYRIDOXINE 5'-PHOSPHATE SYNTHASE"/>
    <property type="match status" value="1"/>
</dbReference>
<feature type="binding site" evidence="4">
    <location>
        <position position="45"/>
    </location>
    <ligand>
        <name>1-deoxy-D-xylulose 5-phosphate</name>
        <dbReference type="ChEBI" id="CHEBI:57792"/>
    </ligand>
</feature>
<dbReference type="EC" id="2.6.99.2" evidence="4 5"/>
<evidence type="ECO:0000256" key="4">
    <source>
        <dbReference type="HAMAP-Rule" id="MF_00279"/>
    </source>
</evidence>
<keyword evidence="7" id="KW-1185">Reference proteome</keyword>
<dbReference type="CDD" id="cd00003">
    <property type="entry name" value="PNPsynthase"/>
    <property type="match status" value="1"/>
</dbReference>
<proteinExistence type="inferred from homology"/>
<protein>
    <recommendedName>
        <fullName evidence="4 5">Pyridoxine 5'-phosphate synthase</fullName>
        <shortName evidence="4">PNP synthase</shortName>
        <ecNumber evidence="4 5">2.6.99.2</ecNumber>
    </recommendedName>
</protein>
<feature type="binding site" evidence="4">
    <location>
        <position position="50"/>
    </location>
    <ligand>
        <name>1-deoxy-D-xylulose 5-phosphate</name>
        <dbReference type="ChEBI" id="CHEBI:57792"/>
    </ligand>
</feature>
<keyword evidence="1 4" id="KW-0963">Cytoplasm</keyword>
<dbReference type="InterPro" id="IPR004569">
    <property type="entry name" value="PyrdxlP_synth_PdxJ"/>
</dbReference>
<feature type="active site" description="Proton acceptor" evidence="4">
    <location>
        <position position="70"/>
    </location>
</feature>
<dbReference type="InterPro" id="IPR013785">
    <property type="entry name" value="Aldolase_TIM"/>
</dbReference>
<dbReference type="Proteomes" id="UP001204142">
    <property type="component" value="Unassembled WGS sequence"/>
</dbReference>
<feature type="binding site" evidence="4">
    <location>
        <begin position="212"/>
        <end position="213"/>
    </location>
    <ligand>
        <name>3-amino-2-oxopropyl phosphate</name>
        <dbReference type="ChEBI" id="CHEBI:57279"/>
    </ligand>
</feature>
<dbReference type="NCBIfam" id="NF003625">
    <property type="entry name" value="PRK05265.1-3"/>
    <property type="match status" value="1"/>
</dbReference>
<feature type="active site" description="Proton acceptor" evidence="4">
    <location>
        <position position="43"/>
    </location>
</feature>
<feature type="binding site" evidence="4">
    <location>
        <position position="100"/>
    </location>
    <ligand>
        <name>1-deoxy-D-xylulose 5-phosphate</name>
        <dbReference type="ChEBI" id="CHEBI:57792"/>
    </ligand>
</feature>
<feature type="site" description="Transition state stabilizer" evidence="4">
    <location>
        <position position="151"/>
    </location>
</feature>
<dbReference type="NCBIfam" id="NF003627">
    <property type="entry name" value="PRK05265.1-5"/>
    <property type="match status" value="1"/>
</dbReference>
<evidence type="ECO:0000313" key="6">
    <source>
        <dbReference type="EMBL" id="MCQ8895937.1"/>
    </source>
</evidence>